<evidence type="ECO:0000259" key="9">
    <source>
        <dbReference type="Pfam" id="PF05896"/>
    </source>
</evidence>
<feature type="domain" description="NqrA second alpha/beta" evidence="11">
    <location>
        <begin position="111"/>
        <end position="246"/>
    </location>
</feature>
<reference evidence="12 13" key="1">
    <citation type="submission" date="2019-02" db="EMBL/GenBank/DDBJ databases">
        <title>Prokaryotic population dynamics and viral predation in marine succession experiment using metagenomics: the confinement effect.</title>
        <authorList>
            <person name="Haro-Moreno J.M."/>
            <person name="Rodriguez-Valera F."/>
            <person name="Lopez-Perez M."/>
        </authorList>
    </citation>
    <scope>NUCLEOTIDE SEQUENCE [LARGE SCALE GENOMIC DNA]</scope>
    <source>
        <strain evidence="12">MED-G163</strain>
    </source>
</reference>
<evidence type="ECO:0000259" key="11">
    <source>
        <dbReference type="Pfam" id="PF24836"/>
    </source>
</evidence>
<keyword evidence="1 8" id="KW-0813">Transport</keyword>
<comment type="catalytic activity">
    <reaction evidence="8">
        <text>a ubiquinone + n Na(+)(in) + NADH + H(+) = a ubiquinol + n Na(+)(out) + NAD(+)</text>
        <dbReference type="Rhea" id="RHEA:47748"/>
        <dbReference type="Rhea" id="RHEA-COMP:9565"/>
        <dbReference type="Rhea" id="RHEA-COMP:9566"/>
        <dbReference type="ChEBI" id="CHEBI:15378"/>
        <dbReference type="ChEBI" id="CHEBI:16389"/>
        <dbReference type="ChEBI" id="CHEBI:17976"/>
        <dbReference type="ChEBI" id="CHEBI:29101"/>
        <dbReference type="ChEBI" id="CHEBI:57540"/>
        <dbReference type="ChEBI" id="CHEBI:57945"/>
        <dbReference type="EC" id="7.2.1.1"/>
    </reaction>
</comment>
<dbReference type="InterPro" id="IPR008703">
    <property type="entry name" value="NqrA"/>
</dbReference>
<dbReference type="NCBIfam" id="TIGR01936">
    <property type="entry name" value="nqrA"/>
    <property type="match status" value="1"/>
</dbReference>
<evidence type="ECO:0000256" key="5">
    <source>
        <dbReference type="ARBA" id="ARBA00023065"/>
    </source>
</evidence>
<accession>A0A520MHE9</accession>
<dbReference type="Proteomes" id="UP000315782">
    <property type="component" value="Unassembled WGS sequence"/>
</dbReference>
<dbReference type="Pfam" id="PF24836">
    <property type="entry name" value="NQRA_2nd"/>
    <property type="match status" value="1"/>
</dbReference>
<keyword evidence="6 8" id="KW-0830">Ubiquinone</keyword>
<protein>
    <recommendedName>
        <fullName evidence="8">Na(+)-translocating NADH-quinone reductase subunit A</fullName>
        <shortName evidence="8">Na(+)-NQR subunit A</shortName>
        <shortName evidence="8">Na(+)-translocating NQR subunit A</shortName>
        <ecNumber evidence="8">7.2.1.1</ecNumber>
    </recommendedName>
    <alternativeName>
        <fullName evidence="8">NQR complex subunit A</fullName>
    </alternativeName>
    <alternativeName>
        <fullName evidence="8">NQR-1 subunit A</fullName>
    </alternativeName>
</protein>
<keyword evidence="7 8" id="KW-0739">Sodium transport</keyword>
<dbReference type="PANTHER" id="PTHR37839">
    <property type="entry name" value="NA(+)-TRANSLOCATING NADH-QUINONE REDUCTASE SUBUNIT A"/>
    <property type="match status" value="1"/>
</dbReference>
<evidence type="ECO:0000256" key="2">
    <source>
        <dbReference type="ARBA" id="ARBA00022967"/>
    </source>
</evidence>
<dbReference type="HAMAP" id="MF_00425">
    <property type="entry name" value="NqrA"/>
    <property type="match status" value="1"/>
</dbReference>
<dbReference type="GO" id="GO:0006814">
    <property type="term" value="P:sodium ion transport"/>
    <property type="evidence" value="ECO:0007669"/>
    <property type="project" value="UniProtKB-UniRule"/>
</dbReference>
<dbReference type="EC" id="7.2.1.1" evidence="8"/>
<gene>
    <name evidence="8" type="primary">nqrA</name>
    <name evidence="12" type="ORF">EVA96_02560</name>
</gene>
<evidence type="ECO:0000256" key="4">
    <source>
        <dbReference type="ARBA" id="ARBA00023053"/>
    </source>
</evidence>
<name>A0A520MHE9_9GAMM</name>
<evidence type="ECO:0000259" key="10">
    <source>
        <dbReference type="Pfam" id="PF11973"/>
    </source>
</evidence>
<dbReference type="AlphaFoldDB" id="A0A520MHE9"/>
<feature type="domain" description="Na(+)-translocating NADH-quinone reductase subunit A C-terminal" evidence="10">
    <location>
        <begin position="254"/>
        <end position="301"/>
    </location>
</feature>
<evidence type="ECO:0000256" key="7">
    <source>
        <dbReference type="ARBA" id="ARBA00023201"/>
    </source>
</evidence>
<evidence type="ECO:0000256" key="8">
    <source>
        <dbReference type="HAMAP-Rule" id="MF_00425"/>
    </source>
</evidence>
<dbReference type="EMBL" id="SHBI01000014">
    <property type="protein sequence ID" value="RZO20644.1"/>
    <property type="molecule type" value="Genomic_DNA"/>
</dbReference>
<keyword evidence="2 8" id="KW-1278">Translocase</keyword>
<dbReference type="InterPro" id="IPR056147">
    <property type="entry name" value="NQRA_N"/>
</dbReference>
<dbReference type="InterPro" id="IPR056148">
    <property type="entry name" value="NQRA_2nd"/>
</dbReference>
<comment type="similarity">
    <text evidence="8">Belongs to the NqrA family.</text>
</comment>
<comment type="subunit">
    <text evidence="8">Composed of six subunits; NqrA, NqrB, NqrC, NqrD, NqrE and NqrF.</text>
</comment>
<dbReference type="GO" id="GO:0016655">
    <property type="term" value="F:oxidoreductase activity, acting on NAD(P)H, quinone or similar compound as acceptor"/>
    <property type="evidence" value="ECO:0007669"/>
    <property type="project" value="UniProtKB-UniRule"/>
</dbReference>
<comment type="function">
    <text evidence="8">NQR complex catalyzes the reduction of ubiquinone-1 to ubiquinol by two successive reactions, coupled with the transport of Na(+) ions from the cytoplasm to the periplasm. NqrA to NqrE are probably involved in the second step, the conversion of ubisemiquinone to ubiquinol.</text>
</comment>
<sequence length="438" mass="48483">MIKINKGLDLPISGKPAPDISDKPNVSSVSLLGNDFVGMKPTMLVKVGDIIKAGSKIIEDKKNPGVFFTAPAGGEVTAVNRGEKRKFLSLEIEIASNEEFHHFSFDDTAISIKNLLLDSGLWNAFRTRPFNRTPSIDSLPNALFINACDTNPLSMDPYSIIKDDLELFNLALTYLKKFFTCPIHLAYQNDNFDTSIEDINYHQFSGPHPAGLSSTHINKIYPVSLDRVAWTIGYQEIISIGYLLKNNTIRTHKTVSLAGSSVFNPSLIRARISGNLDELTAGKIDDNTRIISGSVIYGHSSEGVMNYLGFYDSLISAIPDAANNIFMNWLMPGSELHSKLNVFSSSFFKPKDFIFNTSVNGGDRAIVPIGSYEEVLPMDILVTQLLKSLVVSDIEMSTDLGMLELVPEDLALCSYVCPSKYDYASILFDNLNKFYLEQ</sequence>
<comment type="caution">
    <text evidence="12">The sequence shown here is derived from an EMBL/GenBank/DDBJ whole genome shotgun (WGS) entry which is preliminary data.</text>
</comment>
<evidence type="ECO:0000256" key="6">
    <source>
        <dbReference type="ARBA" id="ARBA00023075"/>
    </source>
</evidence>
<evidence type="ECO:0000313" key="13">
    <source>
        <dbReference type="Proteomes" id="UP000315782"/>
    </source>
</evidence>
<dbReference type="Pfam" id="PF11973">
    <property type="entry name" value="NQRA_SLBB"/>
    <property type="match status" value="1"/>
</dbReference>
<evidence type="ECO:0000313" key="12">
    <source>
        <dbReference type="EMBL" id="RZO20644.1"/>
    </source>
</evidence>
<dbReference type="PANTHER" id="PTHR37839:SF1">
    <property type="entry name" value="NA(+)-TRANSLOCATING NADH-QUINONE REDUCTASE SUBUNIT A"/>
    <property type="match status" value="1"/>
</dbReference>
<proteinExistence type="inferred from homology"/>
<keyword evidence="3 8" id="KW-0520">NAD</keyword>
<keyword evidence="5 8" id="KW-0406">Ion transport</keyword>
<evidence type="ECO:0000256" key="3">
    <source>
        <dbReference type="ARBA" id="ARBA00023027"/>
    </source>
</evidence>
<evidence type="ECO:0000256" key="1">
    <source>
        <dbReference type="ARBA" id="ARBA00022448"/>
    </source>
</evidence>
<organism evidence="12 13">
    <name type="scientific">SAR86 cluster bacterium</name>
    <dbReference type="NCBI Taxonomy" id="2030880"/>
    <lineage>
        <taxon>Bacteria</taxon>
        <taxon>Pseudomonadati</taxon>
        <taxon>Pseudomonadota</taxon>
        <taxon>Gammaproteobacteria</taxon>
        <taxon>SAR86 cluster</taxon>
    </lineage>
</organism>
<dbReference type="Pfam" id="PF05896">
    <property type="entry name" value="NQRA_N"/>
    <property type="match status" value="1"/>
</dbReference>
<dbReference type="NCBIfam" id="NF003759">
    <property type="entry name" value="PRK05352.1-2"/>
    <property type="match status" value="1"/>
</dbReference>
<feature type="domain" description="NqrA N-terminal barrel-sandwich hybrid" evidence="9">
    <location>
        <begin position="2"/>
        <end position="94"/>
    </location>
</feature>
<keyword evidence="4 8" id="KW-0915">Sodium</keyword>
<dbReference type="InterPro" id="IPR022615">
    <property type="entry name" value="NqrA_C_domain"/>
</dbReference>